<dbReference type="PANTHER" id="PTHR10907:SF47">
    <property type="entry name" value="REGUCALCIN"/>
    <property type="match status" value="1"/>
</dbReference>
<accession>A0ABN1EAK0</accession>
<evidence type="ECO:0000313" key="4">
    <source>
        <dbReference type="Proteomes" id="UP001499951"/>
    </source>
</evidence>
<evidence type="ECO:0000256" key="1">
    <source>
        <dbReference type="ARBA" id="ARBA00008853"/>
    </source>
</evidence>
<keyword evidence="4" id="KW-1185">Reference proteome</keyword>
<dbReference type="EMBL" id="BAAADD010000002">
    <property type="protein sequence ID" value="GAA0562141.1"/>
    <property type="molecule type" value="Genomic_DNA"/>
</dbReference>
<gene>
    <name evidence="3" type="ORF">GCM10008942_08210</name>
</gene>
<comment type="caution">
    <text evidence="3">The sequence shown here is derived from an EMBL/GenBank/DDBJ whole genome shotgun (WGS) entry which is preliminary data.</text>
</comment>
<evidence type="ECO:0000313" key="3">
    <source>
        <dbReference type="EMBL" id="GAA0562141.1"/>
    </source>
</evidence>
<name>A0ABN1EAK0_9PROT</name>
<dbReference type="InterPro" id="IPR005511">
    <property type="entry name" value="SMP-30"/>
</dbReference>
<dbReference type="RefSeq" id="WP_166932275.1">
    <property type="nucleotide sequence ID" value="NZ_BAAADD010000002.1"/>
</dbReference>
<dbReference type="PANTHER" id="PTHR10907">
    <property type="entry name" value="REGUCALCIN"/>
    <property type="match status" value="1"/>
</dbReference>
<dbReference type="Proteomes" id="UP001499951">
    <property type="component" value="Unassembled WGS sequence"/>
</dbReference>
<reference evidence="3 4" key="1">
    <citation type="journal article" date="2019" name="Int. J. Syst. Evol. Microbiol.">
        <title>The Global Catalogue of Microorganisms (GCM) 10K type strain sequencing project: providing services to taxonomists for standard genome sequencing and annotation.</title>
        <authorList>
            <consortium name="The Broad Institute Genomics Platform"/>
            <consortium name="The Broad Institute Genome Sequencing Center for Infectious Disease"/>
            <person name="Wu L."/>
            <person name="Ma J."/>
        </authorList>
    </citation>
    <scope>NUCLEOTIDE SEQUENCE [LARGE SCALE GENOMIC DNA]</scope>
    <source>
        <strain evidence="3 4">JCM 15089</strain>
    </source>
</reference>
<sequence length="296" mass="32234">MKPHERIEVADELGECVLWDDIAGAVWWTDIEGRTLHRLDWETRALMHYPTPARLASFGFIDGRRELIAAFDNGFALYDPLHGTVDTLGRPEGLGKGQRMNDGRVDRQGRFWAGGMMEAEESRSEACLYCVADARIETRVRGIGIANGLCWSPDGTVCYFADSRQGTIWRFAFDPDTGALSGRTEFARSAAGMCPDGAAVDSEGYVWSAQWGGGCVIRYAPDGRVDSVLDIPVSQPTCVTFGGPGRDHLLVTTARCGRAAGETGAGDLFVYNVAVQGLKESRFDIGTWPQAAELEG</sequence>
<proteinExistence type="inferred from homology"/>
<protein>
    <submittedName>
        <fullName evidence="3">SMP-30/gluconolactonase/LRE family protein</fullName>
    </submittedName>
</protein>
<dbReference type="Pfam" id="PF08450">
    <property type="entry name" value="SGL"/>
    <property type="match status" value="1"/>
</dbReference>
<dbReference type="PRINTS" id="PR01790">
    <property type="entry name" value="SMP30FAMILY"/>
</dbReference>
<comment type="similarity">
    <text evidence="1">Belongs to the SMP-30/CGR1 family.</text>
</comment>
<dbReference type="SUPFAM" id="SSF63829">
    <property type="entry name" value="Calcium-dependent phosphotriesterase"/>
    <property type="match status" value="1"/>
</dbReference>
<dbReference type="InterPro" id="IPR011042">
    <property type="entry name" value="6-blade_b-propeller_TolB-like"/>
</dbReference>
<evidence type="ECO:0000259" key="2">
    <source>
        <dbReference type="Pfam" id="PF08450"/>
    </source>
</evidence>
<dbReference type="InterPro" id="IPR013658">
    <property type="entry name" value="SGL"/>
</dbReference>
<organism evidence="3 4">
    <name type="scientific">Rhizomicrobium electricum</name>
    <dbReference type="NCBI Taxonomy" id="480070"/>
    <lineage>
        <taxon>Bacteria</taxon>
        <taxon>Pseudomonadati</taxon>
        <taxon>Pseudomonadota</taxon>
        <taxon>Alphaproteobacteria</taxon>
        <taxon>Micropepsales</taxon>
        <taxon>Micropepsaceae</taxon>
        <taxon>Rhizomicrobium</taxon>
    </lineage>
</organism>
<feature type="domain" description="SMP-30/Gluconolactonase/LRE-like region" evidence="2">
    <location>
        <begin position="13"/>
        <end position="255"/>
    </location>
</feature>
<dbReference type="Gene3D" id="2.120.10.30">
    <property type="entry name" value="TolB, C-terminal domain"/>
    <property type="match status" value="1"/>
</dbReference>